<proteinExistence type="predicted"/>
<dbReference type="SUPFAM" id="SSF56672">
    <property type="entry name" value="DNA/RNA polymerases"/>
    <property type="match status" value="1"/>
</dbReference>
<keyword evidence="1" id="KW-0863">Zinc-finger</keyword>
<evidence type="ECO:0000259" key="4">
    <source>
        <dbReference type="PROSITE" id="PS50878"/>
    </source>
</evidence>
<sequence length="1804" mass="196305">MVFPIPLPGVSYPLGNDANLVLNTRTTLGKLGIWGTSAGFVGGTSRATGRADRGEPFASCSMLGAAVIDNIVHHTGEDRSPRKSVQAQGAEECDDDCILGKLCIWGTSAGFVGGTSRATGRADRGEPFASCSMLGAAVIDNIVHHTGEDRSPRKSVKAQGAEECDDECILRPYKQVVPSVMAPGECRMIEHIPTRSLSNKECTNTMESEDTGKPCSLTADKFLTVNYMNRMKAGKSCIWGTSVGFVGGTSRTAGRAERGEPYSNRSLPGAAVKSEPRPWCLSHRASSNPGDSNRSLLGAAVKSEPRPWCLSHRASSNPGDIGCDGGTVLRHGDISRICNYAPKLLPSTGLELVNGAVPGHNPMLSSLQQRVVAVETLGIQPSVGEPETSWFEDAKACDCGMNSTAGEFLNEGEGVPKWPSFSCGPYTGSSVFYRDRTEVHGCSSMVRQSGHVPRDSYILPPKESVTWTLQHRRSTVECCGLAQRVRLRVFPYSLPEISYPLRDRVTPSIWGETLRTCFLSSSTSTSGLFHLGHLPTAVLRREVGSDNTVLRDGCVAADLASRGGFFALGSSTAVLRREVGSDNTVLRDGCVAADLAPRGGFFALGSSTAVLRREVGSDNTVLRDCCVAADLAPRGGFFALGSSTAVLRREVGGDNTVLRDGCVVADLAPRGGFFTLGSSVATPRCDTVLADSNATTSGPSQTGSFHIPRDVDLDRSVSPPAILDLDLGLDGNHRCAVCNMRFNTARSLGQHNRHRHPAWVNARRVLELPTGKLVWTEQDITVLHNLADEVASFHTTRKSLSVALAELLPGRTPAAILKRLALSRWDGALNSNIPTGRRRRVTITRRSPVVPPPRPPSPMPVARPLRPVSRREPDRSPWRLWTGVELETLLTLVRQHAPTCNTLGDLVRTISPSFPSRSFAALAKQVVSVAEAPIRPTPRINLPEVTQPLLPVPEDGPMRSTLLEATRELLQVGNDVRLGQHRLRAIANNTEGIAESIAQHALDCFPRLWAPSRPRPNHPQPRSYRALRKAQYASLQRILHTSPKDAATHVLDGSWRLLHQNRALPPDLHSFWTNVFRIPSFSDNRPVSATQPELSLISPITCEEVKKAIAGMGGTAPGLDRLTPANLKSFGLKPLTGYLNLILCYGCPASLAAARVTLIPKVPDATRPEQYRPLAVSSVIVRCLHKILAFRWASVLKLSSLQLAFMQRDGCLEATTILQGVFRDAHSRRRPIAMAFLDVSKAFDTVLHDSVFRAAAMYGAPPLLLRYLRKLYSQGTVTLGDIDILPKRGVRQGDPLSPLLFILAMEEILMAANPNDGYQLPSSTISTLAYADDLVLFAHSPGALGLKLERVAAALRLAGMEINAAKSITFTISANTHNKNLCLENIAYTLDGVSIAAADTETRVKYLGLHFNWKGQISYKDTARLAGYCQELTSAPLKPQQRIHILRQVALPKLHHQLVLSSIHRRTLKAMDISCRHYVRRWLKLPQDTSTAFFHAKIGDGGLGLTSLATSIPLWRRTRLTKLITSEHPVVRDVVSICLTKALAVANEPVFVMGTVVSDKDEAAMAWKLAMYATLDCADLQTIHETPESSNWVVRPLRMTPSLYIRGLQLRAGTLGTKSRQQRGRAQMDKLCRRGCGQTETLPHILQSCPAAHAARCVRHNRVAKSIAVSLRRKGYRVYEEPIIRTGTTYCKPDIIACQDGLGFVIDVAVVSGHRLHESWDLKIAKYDTDFINTAIIDCLPEDVEILSLIHQPAIISFKGVWFPPSAKRLKTLGLSADCLAGLGLVTIKGSLACFDMFMMGSNG</sequence>
<comment type="caution">
    <text evidence="5">The sequence shown here is derived from an EMBL/GenBank/DDBJ whole genome shotgun (WGS) entry which is preliminary data.</text>
</comment>
<evidence type="ECO:0000313" key="5">
    <source>
        <dbReference type="EMBL" id="THD24102.1"/>
    </source>
</evidence>
<dbReference type="InterPro" id="IPR013087">
    <property type="entry name" value="Znf_C2H2_type"/>
</dbReference>
<keyword evidence="1" id="KW-0479">Metal-binding</keyword>
<dbReference type="Pfam" id="PF00078">
    <property type="entry name" value="RVT_1"/>
    <property type="match status" value="1"/>
</dbReference>
<feature type="region of interest" description="Disordered" evidence="2">
    <location>
        <begin position="846"/>
        <end position="873"/>
    </location>
</feature>
<evidence type="ECO:0000256" key="1">
    <source>
        <dbReference type="PROSITE-ProRule" id="PRU00042"/>
    </source>
</evidence>
<dbReference type="PROSITE" id="PS50157">
    <property type="entry name" value="ZINC_FINGER_C2H2_2"/>
    <property type="match status" value="1"/>
</dbReference>
<feature type="region of interest" description="Disordered" evidence="2">
    <location>
        <begin position="251"/>
        <end position="275"/>
    </location>
</feature>
<dbReference type="Proteomes" id="UP000230066">
    <property type="component" value="Unassembled WGS sequence"/>
</dbReference>
<dbReference type="InterPro" id="IPR000477">
    <property type="entry name" value="RT_dom"/>
</dbReference>
<keyword evidence="1" id="KW-0862">Zinc</keyword>
<protein>
    <submittedName>
        <fullName evidence="5">Retrovirus Pol polyprotein from type-1 retrotransposable element R2</fullName>
    </submittedName>
</protein>
<dbReference type="PROSITE" id="PS00028">
    <property type="entry name" value="ZINC_FINGER_C2H2_1"/>
    <property type="match status" value="1"/>
</dbReference>
<dbReference type="PANTHER" id="PTHR19446">
    <property type="entry name" value="REVERSE TRANSCRIPTASES"/>
    <property type="match status" value="1"/>
</dbReference>
<dbReference type="GO" id="GO:0008270">
    <property type="term" value="F:zinc ion binding"/>
    <property type="evidence" value="ECO:0007669"/>
    <property type="project" value="UniProtKB-KW"/>
</dbReference>
<feature type="domain" description="Reverse transcriptase" evidence="4">
    <location>
        <begin position="1140"/>
        <end position="1411"/>
    </location>
</feature>
<feature type="domain" description="C2H2-type" evidence="3">
    <location>
        <begin position="733"/>
        <end position="756"/>
    </location>
</feature>
<gene>
    <name evidence="5" type="ORF">D915_005291</name>
</gene>
<reference evidence="5" key="1">
    <citation type="submission" date="2019-03" db="EMBL/GenBank/DDBJ databases">
        <title>Improved annotation for the trematode Fasciola hepatica.</title>
        <authorList>
            <person name="Choi Y.-J."/>
            <person name="Martin J."/>
            <person name="Mitreva M."/>
        </authorList>
    </citation>
    <scope>NUCLEOTIDE SEQUENCE [LARGE SCALE GENOMIC DNA]</scope>
</reference>
<accession>A0A4E0RYR7</accession>
<evidence type="ECO:0000259" key="3">
    <source>
        <dbReference type="PROSITE" id="PS50157"/>
    </source>
</evidence>
<dbReference type="EMBL" id="JXXN02001777">
    <property type="protein sequence ID" value="THD24102.1"/>
    <property type="molecule type" value="Genomic_DNA"/>
</dbReference>
<evidence type="ECO:0000313" key="6">
    <source>
        <dbReference type="Proteomes" id="UP000230066"/>
    </source>
</evidence>
<dbReference type="InterPro" id="IPR043502">
    <property type="entry name" value="DNA/RNA_pol_sf"/>
</dbReference>
<organism evidence="5 6">
    <name type="scientific">Fasciola hepatica</name>
    <name type="common">Liver fluke</name>
    <dbReference type="NCBI Taxonomy" id="6192"/>
    <lineage>
        <taxon>Eukaryota</taxon>
        <taxon>Metazoa</taxon>
        <taxon>Spiralia</taxon>
        <taxon>Lophotrochozoa</taxon>
        <taxon>Platyhelminthes</taxon>
        <taxon>Trematoda</taxon>
        <taxon>Digenea</taxon>
        <taxon>Plagiorchiida</taxon>
        <taxon>Echinostomata</taxon>
        <taxon>Echinostomatoidea</taxon>
        <taxon>Fasciolidae</taxon>
        <taxon>Fasciola</taxon>
    </lineage>
</organism>
<keyword evidence="6" id="KW-1185">Reference proteome</keyword>
<name>A0A4E0RYR7_FASHE</name>
<feature type="compositionally biased region" description="Pro residues" evidence="2">
    <location>
        <begin position="849"/>
        <end position="861"/>
    </location>
</feature>
<dbReference type="CDD" id="cd01650">
    <property type="entry name" value="RT_nLTR_like"/>
    <property type="match status" value="1"/>
</dbReference>
<dbReference type="PROSITE" id="PS50878">
    <property type="entry name" value="RT_POL"/>
    <property type="match status" value="1"/>
</dbReference>
<evidence type="ECO:0000256" key="2">
    <source>
        <dbReference type="SAM" id="MobiDB-lite"/>
    </source>
</evidence>